<keyword evidence="1" id="KW-0732">Signal</keyword>
<comment type="caution">
    <text evidence="2">The sequence shown here is derived from an EMBL/GenBank/DDBJ whole genome shotgun (WGS) entry which is preliminary data.</text>
</comment>
<reference evidence="3" key="1">
    <citation type="submission" date="2023-07" db="EMBL/GenBank/DDBJ databases">
        <title>Ancylobacter moscoviensis sp. nov., facultatively methylotrophic bacteria from activated sludge and the reclassification of Starkeya novella (Starkey 1934) Kelly et al. 2000 as Ancylobacter novellus comb. nov., Starkeya koreensis Im et al. 2006 as Ancylobacter koreensis comb.nov., Angulomicrobium tetraedrale Vasil'eva et al. 1986 as Ancylobacter tetraedralis comb. nov., Angulomicrobium amanitiforme Fritz et al. 2004 as Ancylobacter amanitiformis comb. nov. and Methylorhabdus multivorans Doronina et al. 1996 as Ancylobacter multivorans comb. nov. and emended description of the genus Ancylobacter.</title>
        <authorList>
            <person name="Doronina N."/>
            <person name="Chemodurova A."/>
            <person name="Grouzdev D."/>
            <person name="Koziaeva V."/>
            <person name="Shi W."/>
            <person name="Wu L."/>
            <person name="Kaparullina E."/>
        </authorList>
    </citation>
    <scope>NUCLEOTIDE SEQUENCE [LARGE SCALE GENOMIC DNA]</scope>
    <source>
        <strain evidence="3">Jip08</strain>
    </source>
</reference>
<dbReference type="Proteomes" id="UP001202867">
    <property type="component" value="Unassembled WGS sequence"/>
</dbReference>
<evidence type="ECO:0000313" key="2">
    <source>
        <dbReference type="EMBL" id="MCK0209837.1"/>
    </source>
</evidence>
<evidence type="ECO:0000313" key="3">
    <source>
        <dbReference type="Proteomes" id="UP001202867"/>
    </source>
</evidence>
<keyword evidence="3" id="KW-1185">Reference proteome</keyword>
<feature type="signal peptide" evidence="1">
    <location>
        <begin position="1"/>
        <end position="30"/>
    </location>
</feature>
<protein>
    <recommendedName>
        <fullName evidence="4">DUF4189 domain-containing protein</fullName>
    </recommendedName>
</protein>
<sequence length="117" mass="11837">MHPVMFPAMHPLRSALLALALCASPGLAMAQDAAPQGDRIFLIDASEGYGVDTCLAAGSACGQAMADAWCRVHDYQQAVGFGAVASDAAGGVSAAANVRTACYGTTCQDAVAITCTR</sequence>
<gene>
    <name evidence="2" type="ORF">MWN33_17535</name>
</gene>
<evidence type="ECO:0008006" key="4">
    <source>
        <dbReference type="Google" id="ProtNLM"/>
    </source>
</evidence>
<organism evidence="2 3">
    <name type="scientific">Ancylobacter koreensis</name>
    <dbReference type="NCBI Taxonomy" id="266121"/>
    <lineage>
        <taxon>Bacteria</taxon>
        <taxon>Pseudomonadati</taxon>
        <taxon>Pseudomonadota</taxon>
        <taxon>Alphaproteobacteria</taxon>
        <taxon>Hyphomicrobiales</taxon>
        <taxon>Xanthobacteraceae</taxon>
        <taxon>Ancylobacter</taxon>
    </lineage>
</organism>
<feature type="chain" id="PRO_5046702219" description="DUF4189 domain-containing protein" evidence="1">
    <location>
        <begin position="31"/>
        <end position="117"/>
    </location>
</feature>
<accession>A0ABT0DRT7</accession>
<dbReference type="RefSeq" id="WP_247202345.1">
    <property type="nucleotide sequence ID" value="NZ_JALKCG010000009.1"/>
</dbReference>
<evidence type="ECO:0000256" key="1">
    <source>
        <dbReference type="SAM" id="SignalP"/>
    </source>
</evidence>
<dbReference type="EMBL" id="JALKCG010000009">
    <property type="protein sequence ID" value="MCK0209837.1"/>
    <property type="molecule type" value="Genomic_DNA"/>
</dbReference>
<proteinExistence type="predicted"/>
<name>A0ABT0DRT7_9HYPH</name>